<proteinExistence type="predicted"/>
<sequence length="145" mass="15443">MLQARLIDVRHGGNVKVQSFAVRPLPTARPAKGRTAETLLCGTCRQRLRDTVLSLAGTRARRAARLTPAVVGITAAVVFGFQTFALGGDMLEEGRENPLDTLVPLFLGGGVAAVVVPSRWWYEGGVRGPGRLLGLGTDGLRLPRS</sequence>
<reference evidence="2 3" key="1">
    <citation type="submission" date="2022-10" db="EMBL/GenBank/DDBJ databases">
        <title>The complete genomes of actinobacterial strains from the NBC collection.</title>
        <authorList>
            <person name="Joergensen T.S."/>
            <person name="Alvarez Arevalo M."/>
            <person name="Sterndorff E.B."/>
            <person name="Faurdal D."/>
            <person name="Vuksanovic O."/>
            <person name="Mourched A.-S."/>
            <person name="Charusanti P."/>
            <person name="Shaw S."/>
            <person name="Blin K."/>
            <person name="Weber T."/>
        </authorList>
    </citation>
    <scope>NUCLEOTIDE SEQUENCE [LARGE SCALE GENOMIC DNA]</scope>
    <source>
        <strain evidence="2 3">NBC_01247</strain>
    </source>
</reference>
<feature type="transmembrane region" description="Helical" evidence="1">
    <location>
        <begin position="63"/>
        <end position="82"/>
    </location>
</feature>
<dbReference type="Proteomes" id="UP001432014">
    <property type="component" value="Chromosome"/>
</dbReference>
<evidence type="ECO:0008006" key="4">
    <source>
        <dbReference type="Google" id="ProtNLM"/>
    </source>
</evidence>
<dbReference type="RefSeq" id="WP_329500029.1">
    <property type="nucleotide sequence ID" value="NZ_CP108460.1"/>
</dbReference>
<dbReference type="EMBL" id="CP108482">
    <property type="protein sequence ID" value="WUS55345.1"/>
    <property type="molecule type" value="Genomic_DNA"/>
</dbReference>
<keyword evidence="1" id="KW-0472">Membrane</keyword>
<organism evidence="2 3">
    <name type="scientific">Kitasatospora herbaricolor</name>
    <dbReference type="NCBI Taxonomy" id="68217"/>
    <lineage>
        <taxon>Bacteria</taxon>
        <taxon>Bacillati</taxon>
        <taxon>Actinomycetota</taxon>
        <taxon>Actinomycetes</taxon>
        <taxon>Kitasatosporales</taxon>
        <taxon>Streptomycetaceae</taxon>
        <taxon>Kitasatospora</taxon>
    </lineage>
</organism>
<keyword evidence="1" id="KW-1133">Transmembrane helix</keyword>
<feature type="transmembrane region" description="Helical" evidence="1">
    <location>
        <begin position="102"/>
        <end position="122"/>
    </location>
</feature>
<keyword evidence="3" id="KW-1185">Reference proteome</keyword>
<accession>A0ABZ1W3D3</accession>
<name>A0ABZ1W3D3_9ACTN</name>
<evidence type="ECO:0000313" key="2">
    <source>
        <dbReference type="EMBL" id="WUS55345.1"/>
    </source>
</evidence>
<protein>
    <recommendedName>
        <fullName evidence="4">RseC/MucC-like positive regulator of sigma(E)</fullName>
    </recommendedName>
</protein>
<keyword evidence="1" id="KW-0812">Transmembrane</keyword>
<gene>
    <name evidence="2" type="ORF">OG469_07340</name>
</gene>
<evidence type="ECO:0000313" key="3">
    <source>
        <dbReference type="Proteomes" id="UP001432014"/>
    </source>
</evidence>
<evidence type="ECO:0000256" key="1">
    <source>
        <dbReference type="SAM" id="Phobius"/>
    </source>
</evidence>